<keyword evidence="15" id="KW-1185">Reference proteome</keyword>
<dbReference type="Pfam" id="PF00672">
    <property type="entry name" value="HAMP"/>
    <property type="match status" value="1"/>
</dbReference>
<dbReference type="InterPro" id="IPR003661">
    <property type="entry name" value="HisK_dim/P_dom"/>
</dbReference>
<evidence type="ECO:0000256" key="11">
    <source>
        <dbReference type="SAM" id="Phobius"/>
    </source>
</evidence>
<evidence type="ECO:0000256" key="9">
    <source>
        <dbReference type="ARBA" id="ARBA00023012"/>
    </source>
</evidence>
<dbReference type="AlphaFoldDB" id="A0A1M4WH08"/>
<dbReference type="SUPFAM" id="SSF55874">
    <property type="entry name" value="ATPase domain of HSP90 chaperone/DNA topoisomerase II/histidine kinase"/>
    <property type="match status" value="1"/>
</dbReference>
<dbReference type="InterPro" id="IPR036890">
    <property type="entry name" value="HATPase_C_sf"/>
</dbReference>
<dbReference type="SMART" id="SM00387">
    <property type="entry name" value="HATPase_c"/>
    <property type="match status" value="1"/>
</dbReference>
<dbReference type="GO" id="GO:0000155">
    <property type="term" value="F:phosphorelay sensor kinase activity"/>
    <property type="evidence" value="ECO:0007669"/>
    <property type="project" value="InterPro"/>
</dbReference>
<dbReference type="PRINTS" id="PR00344">
    <property type="entry name" value="BCTRLSENSOR"/>
</dbReference>
<reference evidence="14 15" key="1">
    <citation type="submission" date="2016-11" db="EMBL/GenBank/DDBJ databases">
        <authorList>
            <person name="Jaros S."/>
            <person name="Januszkiewicz K."/>
            <person name="Wedrychowicz H."/>
        </authorList>
    </citation>
    <scope>NUCLEOTIDE SEQUENCE [LARGE SCALE GENOMIC DNA]</scope>
    <source>
        <strain evidence="14 15">DSM 26910</strain>
    </source>
</reference>
<dbReference type="PROSITE" id="PS50885">
    <property type="entry name" value="HAMP"/>
    <property type="match status" value="1"/>
</dbReference>
<evidence type="ECO:0000256" key="3">
    <source>
        <dbReference type="ARBA" id="ARBA00012438"/>
    </source>
</evidence>
<dbReference type="Pfam" id="PF00512">
    <property type="entry name" value="HisKA"/>
    <property type="match status" value="1"/>
</dbReference>
<dbReference type="GO" id="GO:0000156">
    <property type="term" value="F:phosphorelay response regulator activity"/>
    <property type="evidence" value="ECO:0007669"/>
    <property type="project" value="TreeGrafter"/>
</dbReference>
<evidence type="ECO:0000256" key="8">
    <source>
        <dbReference type="ARBA" id="ARBA00022840"/>
    </source>
</evidence>
<dbReference type="Gene3D" id="1.10.287.130">
    <property type="match status" value="1"/>
</dbReference>
<dbReference type="InterPro" id="IPR004358">
    <property type="entry name" value="Sig_transdc_His_kin-like_C"/>
</dbReference>
<dbReference type="EMBL" id="FQUM01000002">
    <property type="protein sequence ID" value="SHE80528.1"/>
    <property type="molecule type" value="Genomic_DNA"/>
</dbReference>
<keyword evidence="11" id="KW-0472">Membrane</keyword>
<keyword evidence="9" id="KW-0902">Two-component regulatory system</keyword>
<dbReference type="SUPFAM" id="SSF47384">
    <property type="entry name" value="Homodimeric domain of signal transducing histidine kinase"/>
    <property type="match status" value="1"/>
</dbReference>
<feature type="domain" description="HAMP" evidence="13">
    <location>
        <begin position="241"/>
        <end position="295"/>
    </location>
</feature>
<proteinExistence type="predicted"/>
<evidence type="ECO:0000256" key="2">
    <source>
        <dbReference type="ARBA" id="ARBA00004370"/>
    </source>
</evidence>
<dbReference type="InterPro" id="IPR036097">
    <property type="entry name" value="HisK_dim/P_sf"/>
</dbReference>
<keyword evidence="11" id="KW-1133">Transmembrane helix</keyword>
<dbReference type="InterPro" id="IPR005467">
    <property type="entry name" value="His_kinase_dom"/>
</dbReference>
<protein>
    <recommendedName>
        <fullName evidence="3">histidine kinase</fullName>
        <ecNumber evidence="3">2.7.13.3</ecNumber>
    </recommendedName>
</protein>
<evidence type="ECO:0000259" key="12">
    <source>
        <dbReference type="PROSITE" id="PS50109"/>
    </source>
</evidence>
<dbReference type="InterPro" id="IPR050351">
    <property type="entry name" value="BphY/WalK/GraS-like"/>
</dbReference>
<keyword evidence="4" id="KW-0597">Phosphoprotein</keyword>
<name>A0A1M4WH08_9BACT</name>
<dbReference type="GO" id="GO:0007234">
    <property type="term" value="P:osmosensory signaling via phosphorelay pathway"/>
    <property type="evidence" value="ECO:0007669"/>
    <property type="project" value="TreeGrafter"/>
</dbReference>
<dbReference type="CDD" id="cd00082">
    <property type="entry name" value="HisKA"/>
    <property type="match status" value="1"/>
</dbReference>
<evidence type="ECO:0000256" key="1">
    <source>
        <dbReference type="ARBA" id="ARBA00000085"/>
    </source>
</evidence>
<keyword evidence="6" id="KW-0547">Nucleotide-binding</keyword>
<keyword evidence="10" id="KW-0175">Coiled coil</keyword>
<dbReference type="GO" id="GO:0005524">
    <property type="term" value="F:ATP binding"/>
    <property type="evidence" value="ECO:0007669"/>
    <property type="project" value="UniProtKB-KW"/>
</dbReference>
<evidence type="ECO:0000313" key="15">
    <source>
        <dbReference type="Proteomes" id="UP000184164"/>
    </source>
</evidence>
<organism evidence="14 15">
    <name type="scientific">Mariniphaga anaerophila</name>
    <dbReference type="NCBI Taxonomy" id="1484053"/>
    <lineage>
        <taxon>Bacteria</taxon>
        <taxon>Pseudomonadati</taxon>
        <taxon>Bacteroidota</taxon>
        <taxon>Bacteroidia</taxon>
        <taxon>Marinilabiliales</taxon>
        <taxon>Prolixibacteraceae</taxon>
        <taxon>Mariniphaga</taxon>
    </lineage>
</organism>
<dbReference type="PANTHER" id="PTHR42878:SF7">
    <property type="entry name" value="SENSOR HISTIDINE KINASE GLRK"/>
    <property type="match status" value="1"/>
</dbReference>
<evidence type="ECO:0000259" key="13">
    <source>
        <dbReference type="PROSITE" id="PS50885"/>
    </source>
</evidence>
<dbReference type="GO" id="GO:0016020">
    <property type="term" value="C:membrane"/>
    <property type="evidence" value="ECO:0007669"/>
    <property type="project" value="UniProtKB-SubCell"/>
</dbReference>
<accession>A0A1M4WH08</accession>
<feature type="transmembrane region" description="Helical" evidence="11">
    <location>
        <begin position="27"/>
        <end position="50"/>
    </location>
</feature>
<dbReference type="SMART" id="SM00304">
    <property type="entry name" value="HAMP"/>
    <property type="match status" value="1"/>
</dbReference>
<comment type="subcellular location">
    <subcellularLocation>
        <location evidence="2">Membrane</location>
    </subcellularLocation>
</comment>
<keyword evidence="5" id="KW-0808">Transferase</keyword>
<dbReference type="EC" id="2.7.13.3" evidence="3"/>
<sequence length="555" mass="62207">MKLSGGPENLGRIRTFAYKYLRFKSSIYARVVYIIAILSFILFIAFGAIFNSVYGEYLDKVIRQRGNDIGSIIEGSLYYSMLKNDDAALHSTLDIINNMSGVDEVNLYDHENELVHSSIFADTVRNSDPDCISCHADFGTMFPLKDKVYKIIDYQSACNMSENNGGHRQLMIRTPILNEPSCYTASCHFHSADEEVLGSLIIKVPLESLDKAVSQSSAEFFLLATLTTLILVSVLIFLTNRKIRKPLTALITASEAVSKGDRNRRLEINPNLLDDMRMVSLAFNNMLDNLDAANKELENWSHQLEYKVQKKSEELSEIQNELIHIERIASLGKLSSSVAHELNNPLSSILTYAKLVSKKISRMDLDEKFSGTLLKHLTVIEKETKRCGDIVKGLMDFSRKGQEDFKNIHLHQVLKETFDLLEHQMKMANIHFYADFKAANDFVFCNENQVKQVCVALLVNASEAVTENGEILMRTGNPDAEHFKIEIVDNGAGIRAEDIPMIFQPFYSAKRQASGIGLGLAIVHGIVQSHKGRVDVDSQPGKGTTMSVILPLVKD</sequence>
<dbReference type="STRING" id="1484053.SAMN05444274_102444"/>
<dbReference type="Pfam" id="PF02518">
    <property type="entry name" value="HATPase_c"/>
    <property type="match status" value="1"/>
</dbReference>
<feature type="coiled-coil region" evidence="10">
    <location>
        <begin position="283"/>
        <end position="328"/>
    </location>
</feature>
<keyword evidence="8" id="KW-0067">ATP-binding</keyword>
<dbReference type="PANTHER" id="PTHR42878">
    <property type="entry name" value="TWO-COMPONENT HISTIDINE KINASE"/>
    <property type="match status" value="1"/>
</dbReference>
<comment type="catalytic activity">
    <reaction evidence="1">
        <text>ATP + protein L-histidine = ADP + protein N-phospho-L-histidine.</text>
        <dbReference type="EC" id="2.7.13.3"/>
    </reaction>
</comment>
<keyword evidence="11" id="KW-0812">Transmembrane</keyword>
<evidence type="ECO:0000256" key="7">
    <source>
        <dbReference type="ARBA" id="ARBA00022777"/>
    </source>
</evidence>
<dbReference type="Gene3D" id="3.30.565.10">
    <property type="entry name" value="Histidine kinase-like ATPase, C-terminal domain"/>
    <property type="match status" value="1"/>
</dbReference>
<dbReference type="Proteomes" id="UP000184164">
    <property type="component" value="Unassembled WGS sequence"/>
</dbReference>
<feature type="domain" description="Histidine kinase" evidence="12">
    <location>
        <begin position="337"/>
        <end position="554"/>
    </location>
</feature>
<dbReference type="SMART" id="SM00388">
    <property type="entry name" value="HisKA"/>
    <property type="match status" value="1"/>
</dbReference>
<dbReference type="PROSITE" id="PS50109">
    <property type="entry name" value="HIS_KIN"/>
    <property type="match status" value="1"/>
</dbReference>
<evidence type="ECO:0000256" key="10">
    <source>
        <dbReference type="SAM" id="Coils"/>
    </source>
</evidence>
<evidence type="ECO:0000256" key="6">
    <source>
        <dbReference type="ARBA" id="ARBA00022741"/>
    </source>
</evidence>
<dbReference type="OrthoDB" id="1931120at2"/>
<dbReference type="Gene3D" id="6.10.340.10">
    <property type="match status" value="1"/>
</dbReference>
<evidence type="ECO:0000313" key="14">
    <source>
        <dbReference type="EMBL" id="SHE80528.1"/>
    </source>
</evidence>
<feature type="transmembrane region" description="Helical" evidence="11">
    <location>
        <begin position="220"/>
        <end position="238"/>
    </location>
</feature>
<dbReference type="Gene3D" id="3.30.450.290">
    <property type="match status" value="1"/>
</dbReference>
<evidence type="ECO:0000256" key="4">
    <source>
        <dbReference type="ARBA" id="ARBA00022553"/>
    </source>
</evidence>
<dbReference type="InterPro" id="IPR003594">
    <property type="entry name" value="HATPase_dom"/>
</dbReference>
<evidence type="ECO:0000256" key="5">
    <source>
        <dbReference type="ARBA" id="ARBA00022679"/>
    </source>
</evidence>
<keyword evidence="7 14" id="KW-0418">Kinase</keyword>
<dbReference type="RefSeq" id="WP_072999643.1">
    <property type="nucleotide sequence ID" value="NZ_FQUM01000002.1"/>
</dbReference>
<dbReference type="InterPro" id="IPR003660">
    <property type="entry name" value="HAMP_dom"/>
</dbReference>
<dbReference type="GO" id="GO:0030295">
    <property type="term" value="F:protein kinase activator activity"/>
    <property type="evidence" value="ECO:0007669"/>
    <property type="project" value="TreeGrafter"/>
</dbReference>
<gene>
    <name evidence="14" type="ORF">SAMN05444274_102444</name>
</gene>
<dbReference type="CDD" id="cd06225">
    <property type="entry name" value="HAMP"/>
    <property type="match status" value="1"/>
</dbReference>